<dbReference type="InterPro" id="IPR019194">
    <property type="entry name" value="Tscrpt_elong_fac_Eaf_N"/>
</dbReference>
<gene>
    <name evidence="12" type="ORF">RUM43_013057</name>
    <name evidence="13" type="ORF">RUM44_001902</name>
</gene>
<dbReference type="GO" id="GO:0032783">
    <property type="term" value="C:super elongation complex"/>
    <property type="evidence" value="ECO:0007669"/>
    <property type="project" value="InterPro"/>
</dbReference>
<organism evidence="12 15">
    <name type="scientific">Polyplax serrata</name>
    <name type="common">Common mouse louse</name>
    <dbReference type="NCBI Taxonomy" id="468196"/>
    <lineage>
        <taxon>Eukaryota</taxon>
        <taxon>Metazoa</taxon>
        <taxon>Ecdysozoa</taxon>
        <taxon>Arthropoda</taxon>
        <taxon>Hexapoda</taxon>
        <taxon>Insecta</taxon>
        <taxon>Pterygota</taxon>
        <taxon>Neoptera</taxon>
        <taxon>Paraneoptera</taxon>
        <taxon>Psocodea</taxon>
        <taxon>Troctomorpha</taxon>
        <taxon>Phthiraptera</taxon>
        <taxon>Anoplura</taxon>
        <taxon>Polyplacidae</taxon>
        <taxon>Polyplax</taxon>
    </lineage>
</organism>
<dbReference type="Proteomes" id="UP001372834">
    <property type="component" value="Unassembled WGS sequence"/>
</dbReference>
<evidence type="ECO:0000256" key="6">
    <source>
        <dbReference type="ARBA" id="ARBA00023159"/>
    </source>
</evidence>
<keyword evidence="5" id="KW-0805">Transcription regulation</keyword>
<comment type="subcellular location">
    <subcellularLocation>
        <location evidence="1">Nucleus</location>
    </subcellularLocation>
</comment>
<keyword evidence="6" id="KW-0010">Activator</keyword>
<dbReference type="InterPro" id="IPR027093">
    <property type="entry name" value="EAF_fam"/>
</dbReference>
<evidence type="ECO:0000256" key="5">
    <source>
        <dbReference type="ARBA" id="ARBA00023015"/>
    </source>
</evidence>
<keyword evidence="4" id="KW-0597">Phosphoprotein</keyword>
<evidence type="ECO:0000256" key="9">
    <source>
        <dbReference type="ARBA" id="ARBA00025617"/>
    </source>
</evidence>
<feature type="region of interest" description="Disordered" evidence="10">
    <location>
        <begin position="116"/>
        <end position="311"/>
    </location>
</feature>
<evidence type="ECO:0000256" key="1">
    <source>
        <dbReference type="ARBA" id="ARBA00004123"/>
    </source>
</evidence>
<dbReference type="Pfam" id="PF09816">
    <property type="entry name" value="EAF"/>
    <property type="match status" value="1"/>
</dbReference>
<dbReference type="PANTHER" id="PTHR15970:SF2">
    <property type="entry name" value="ELL-ASSOCIATED FACTOR EAF"/>
    <property type="match status" value="1"/>
</dbReference>
<evidence type="ECO:0000313" key="13">
    <source>
        <dbReference type="EMBL" id="KAK6622095.1"/>
    </source>
</evidence>
<dbReference type="AlphaFoldDB" id="A0AAN8RSK3"/>
<dbReference type="EMBL" id="JAWJWF010000047">
    <property type="protein sequence ID" value="KAK6622095.1"/>
    <property type="molecule type" value="Genomic_DNA"/>
</dbReference>
<reference evidence="12 15" key="1">
    <citation type="submission" date="2023-10" db="EMBL/GenBank/DDBJ databases">
        <title>Genomes of two closely related lineages of the louse Polyplax serrata with different host specificities.</title>
        <authorList>
            <person name="Martinu J."/>
            <person name="Tarabai H."/>
            <person name="Stefka J."/>
            <person name="Hypsa V."/>
        </authorList>
    </citation>
    <scope>NUCLEOTIDE SEQUENCE [LARGE SCALE GENOMIC DNA]</scope>
    <source>
        <strain evidence="13">98ZLc_SE</strain>
        <strain evidence="12">HR10_N</strain>
    </source>
</reference>
<name>A0AAN8RSK3_POLSC</name>
<evidence type="ECO:0000313" key="15">
    <source>
        <dbReference type="Proteomes" id="UP001372834"/>
    </source>
</evidence>
<comment type="similarity">
    <text evidence="2">Belongs to the EAF family.</text>
</comment>
<dbReference type="PANTHER" id="PTHR15970">
    <property type="entry name" value="ELL-ASSOCIATED FACTOR EAF"/>
    <property type="match status" value="1"/>
</dbReference>
<feature type="compositionally biased region" description="Basic and acidic residues" evidence="10">
    <location>
        <begin position="219"/>
        <end position="240"/>
    </location>
</feature>
<evidence type="ECO:0000313" key="14">
    <source>
        <dbReference type="Proteomes" id="UP001359485"/>
    </source>
</evidence>
<keyword evidence="8" id="KW-0539">Nucleus</keyword>
<proteinExistence type="inferred from homology"/>
<feature type="compositionally biased region" description="Basic and acidic residues" evidence="10">
    <location>
        <begin position="149"/>
        <end position="159"/>
    </location>
</feature>
<evidence type="ECO:0000256" key="2">
    <source>
        <dbReference type="ARBA" id="ARBA00007798"/>
    </source>
</evidence>
<keyword evidence="7" id="KW-0804">Transcription</keyword>
<evidence type="ECO:0000313" key="12">
    <source>
        <dbReference type="EMBL" id="KAK6618666.1"/>
    </source>
</evidence>
<evidence type="ECO:0000256" key="8">
    <source>
        <dbReference type="ARBA" id="ARBA00023242"/>
    </source>
</evidence>
<protein>
    <recommendedName>
        <fullName evidence="3">Ell-associated factor Eaf</fullName>
    </recommendedName>
</protein>
<feature type="compositionally biased region" description="Low complexity" evidence="10">
    <location>
        <begin position="246"/>
        <end position="268"/>
    </location>
</feature>
<evidence type="ECO:0000259" key="11">
    <source>
        <dbReference type="Pfam" id="PF09816"/>
    </source>
</evidence>
<feature type="domain" description="Transcription elongation factor Eaf N-terminal" evidence="11">
    <location>
        <begin position="13"/>
        <end position="104"/>
    </location>
</feature>
<evidence type="ECO:0000256" key="3">
    <source>
        <dbReference type="ARBA" id="ARBA00021452"/>
    </source>
</evidence>
<comment type="caution">
    <text evidence="12">The sequence shown here is derived from an EMBL/GenBank/DDBJ whole genome shotgun (WGS) entry which is preliminary data.</text>
</comment>
<comment type="function">
    <text evidence="9">Promotes transcriptional elongation by Su(Tpl)/ELL. Essential for development.</text>
</comment>
<keyword evidence="14" id="KW-1185">Reference proteome</keyword>
<dbReference type="GO" id="GO:0003711">
    <property type="term" value="F:transcription elongation factor activity"/>
    <property type="evidence" value="ECO:0007669"/>
    <property type="project" value="TreeGrafter"/>
</dbReference>
<evidence type="ECO:0000256" key="7">
    <source>
        <dbReference type="ARBA" id="ARBA00023163"/>
    </source>
</evidence>
<feature type="compositionally biased region" description="Polar residues" evidence="10">
    <location>
        <begin position="130"/>
        <end position="148"/>
    </location>
</feature>
<dbReference type="Proteomes" id="UP001359485">
    <property type="component" value="Unassembled WGS sequence"/>
</dbReference>
<accession>A0AAN8RSK3</accession>
<dbReference type="GO" id="GO:0006368">
    <property type="term" value="P:transcription elongation by RNA polymerase II"/>
    <property type="evidence" value="ECO:0007669"/>
    <property type="project" value="InterPro"/>
</dbReference>
<dbReference type="EMBL" id="JAWJWE010000041">
    <property type="protein sequence ID" value="KAK6618666.1"/>
    <property type="molecule type" value="Genomic_DNA"/>
</dbReference>
<evidence type="ECO:0000256" key="4">
    <source>
        <dbReference type="ARBA" id="ARBA00022553"/>
    </source>
</evidence>
<sequence length="311" mass="33529">MVDRLGLGTEERELKLGASFTNPKECGFHTLRYDFKPASVDTNKMATIDVGTNSQITVTFPPNMIFKGSSKSYQKHAIAIVDPETGVVTLEKLNCNITVKKIRSESKASAQNSHMLDQYILGQKPKKTISTKGSKMSNTSSSASINDNKSTKEGNKSKSESQSNVKNLLPIHSARNSPNPRFPSGLSPSNASPSKSTLDDQSALDDWFNSLDSGRSNPVKHEVKKIPPKEEVKLPGRLDDEVGELSDSSSSGGSSSGSESSDSSSDSESPPKKKDELFAVSRNGRFNKGSPDPEALLKEDLRLSESGSDSD</sequence>
<feature type="compositionally biased region" description="Polar residues" evidence="10">
    <location>
        <begin position="186"/>
        <end position="200"/>
    </location>
</feature>
<evidence type="ECO:0000256" key="10">
    <source>
        <dbReference type="SAM" id="MobiDB-lite"/>
    </source>
</evidence>